<protein>
    <recommendedName>
        <fullName evidence="8">FG-GAP repeat-containing protein</fullName>
    </recommendedName>
</protein>
<dbReference type="SUPFAM" id="SSF69318">
    <property type="entry name" value="Integrin alpha N-terminal domain"/>
    <property type="match status" value="2"/>
</dbReference>
<dbReference type="InterPro" id="IPR028994">
    <property type="entry name" value="Integrin_alpha_N"/>
</dbReference>
<dbReference type="PANTHER" id="PTHR23221">
    <property type="entry name" value="GLYCOSYLPHOSPHATIDYLINOSITOL PHOSPHOLIPASE D"/>
    <property type="match status" value="1"/>
</dbReference>
<evidence type="ECO:0000256" key="5">
    <source>
        <dbReference type="SAM" id="SignalP"/>
    </source>
</evidence>
<evidence type="ECO:0000313" key="7">
    <source>
        <dbReference type="Proteomes" id="UP000758168"/>
    </source>
</evidence>
<dbReference type="InterPro" id="IPR000413">
    <property type="entry name" value="Integrin_alpha"/>
</dbReference>
<keyword evidence="1 5" id="KW-0732">Signal</keyword>
<dbReference type="InterPro" id="IPR013517">
    <property type="entry name" value="FG-GAP"/>
</dbReference>
<dbReference type="InterPro" id="IPR013519">
    <property type="entry name" value="Int_alpha_beta-p"/>
</dbReference>
<reference evidence="6 7" key="1">
    <citation type="submission" date="2021-03" db="EMBL/GenBank/DDBJ databases">
        <title>Sequencing the genomes of 1000 actinobacteria strains.</title>
        <authorList>
            <person name="Klenk H.-P."/>
        </authorList>
    </citation>
    <scope>NUCLEOTIDE SEQUENCE [LARGE SCALE GENOMIC DNA]</scope>
    <source>
        <strain evidence="6 7">DSM 12936</strain>
    </source>
</reference>
<feature type="signal peptide" evidence="5">
    <location>
        <begin position="1"/>
        <end position="42"/>
    </location>
</feature>
<evidence type="ECO:0000256" key="1">
    <source>
        <dbReference type="ARBA" id="ARBA00022729"/>
    </source>
</evidence>
<dbReference type="PANTHER" id="PTHR23221:SF7">
    <property type="entry name" value="PHOSPHATIDYLINOSITOL-GLYCAN-SPECIFIC PHOSPHOLIPASE D"/>
    <property type="match status" value="1"/>
</dbReference>
<sequence length="539" mass="52434">MDDDVRRPAPGRRLTGALARSLTTGCALVLLSTALTGLPASAAVSCPGAVDGDVNGDGLAEVVVGEPGYARGAGAVHVFYGSESGLRTGPATGVPDDEYLSQATPGVPGTAESGDGFGASALLADFDGDGCGDLAVGAPGENDGRGSVTVLYGSPTGLTTDRASGWTQNALLGAGAARRAEFFGETLAAGDLDHDGRADLAVGAPSDRVGAAFAGAVTVLLSGPSGLGGAGRTSTVSQATARVPGVPEDGDGFGAALAVGDFDGDDVGDLAVGALGEDDVSGVVEVLPGRAGLGVGRAPARALTQDTPGVPGAAEPLDRFGAALAAGDVTGDGVDDLAVGAPGENGVDPEPGYGAGSVTFLPGSADGLTSRGSQGWTQDSPGVQGVAGPEDEFGAALAMGHLDAGPFLDLAVGAPQDAVGAVPRAGSVTVLHGTAAGLTTAGPGGLRFHQDVQGLAGVPEPGDAFGASVAAVAVQTPDVDSLVVGVPGERVARDRDGMVQQLSTFEFGPNPVGSRTLYQDTPGVRGDAAAGDLFGWAVR</sequence>
<evidence type="ECO:0000256" key="2">
    <source>
        <dbReference type="ARBA" id="ARBA00022737"/>
    </source>
</evidence>
<evidence type="ECO:0008006" key="8">
    <source>
        <dbReference type="Google" id="ProtNLM"/>
    </source>
</evidence>
<organism evidence="6 7">
    <name type="scientific">Microlunatus capsulatus</name>
    <dbReference type="NCBI Taxonomy" id="99117"/>
    <lineage>
        <taxon>Bacteria</taxon>
        <taxon>Bacillati</taxon>
        <taxon>Actinomycetota</taxon>
        <taxon>Actinomycetes</taxon>
        <taxon>Propionibacteriales</taxon>
        <taxon>Propionibacteriaceae</taxon>
        <taxon>Microlunatus</taxon>
    </lineage>
</organism>
<dbReference type="Gene3D" id="2.130.10.130">
    <property type="entry name" value="Integrin alpha, N-terminal"/>
    <property type="match status" value="3"/>
</dbReference>
<dbReference type="PRINTS" id="PR01185">
    <property type="entry name" value="INTEGRINA"/>
</dbReference>
<name>A0ABS4Z8I1_9ACTN</name>
<keyword evidence="7" id="KW-1185">Reference proteome</keyword>
<dbReference type="Proteomes" id="UP000758168">
    <property type="component" value="Unassembled WGS sequence"/>
</dbReference>
<dbReference type="SMART" id="SM00191">
    <property type="entry name" value="Int_alpha"/>
    <property type="match status" value="7"/>
</dbReference>
<accession>A0ABS4Z8I1</accession>
<keyword evidence="3" id="KW-0378">Hydrolase</keyword>
<feature type="chain" id="PRO_5045521153" description="FG-GAP repeat-containing protein" evidence="5">
    <location>
        <begin position="43"/>
        <end position="539"/>
    </location>
</feature>
<dbReference type="RefSeq" id="WP_210055794.1">
    <property type="nucleotide sequence ID" value="NZ_BAAAMH010000005.1"/>
</dbReference>
<gene>
    <name evidence="6" type="ORF">JOF54_002275</name>
</gene>
<proteinExistence type="predicted"/>
<keyword evidence="4" id="KW-0325">Glycoprotein</keyword>
<evidence type="ECO:0000313" key="6">
    <source>
        <dbReference type="EMBL" id="MBP2417353.1"/>
    </source>
</evidence>
<dbReference type="EMBL" id="JAGIOB010000001">
    <property type="protein sequence ID" value="MBP2417353.1"/>
    <property type="molecule type" value="Genomic_DNA"/>
</dbReference>
<dbReference type="Pfam" id="PF01839">
    <property type="entry name" value="FG-GAP"/>
    <property type="match status" value="5"/>
</dbReference>
<evidence type="ECO:0000256" key="3">
    <source>
        <dbReference type="ARBA" id="ARBA00022801"/>
    </source>
</evidence>
<keyword evidence="2" id="KW-0677">Repeat</keyword>
<evidence type="ECO:0000256" key="4">
    <source>
        <dbReference type="ARBA" id="ARBA00023180"/>
    </source>
</evidence>
<comment type="caution">
    <text evidence="6">The sequence shown here is derived from an EMBL/GenBank/DDBJ whole genome shotgun (WGS) entry which is preliminary data.</text>
</comment>
<dbReference type="PROSITE" id="PS51470">
    <property type="entry name" value="FG_GAP"/>
    <property type="match status" value="4"/>
</dbReference>